<comment type="caution">
    <text evidence="1">The sequence shown here is derived from an EMBL/GenBank/DDBJ whole genome shotgun (WGS) entry which is preliminary data.</text>
</comment>
<proteinExistence type="predicted"/>
<reference evidence="1 2" key="1">
    <citation type="submission" date="2013-12" db="EMBL/GenBank/DDBJ databases">
        <title>Draft genome sequence of Caloranaerobacter sp. H53214.</title>
        <authorList>
            <person name="Jiang L.J."/>
            <person name="Shao Z.Z."/>
            <person name="Long M.N."/>
        </authorList>
    </citation>
    <scope>NUCLEOTIDE SEQUENCE [LARGE SCALE GENOMIC DNA]</scope>
    <source>
        <strain evidence="1 2">H53214</strain>
    </source>
</reference>
<protein>
    <submittedName>
        <fullName evidence="1">Uncharacterized protein</fullName>
    </submittedName>
</protein>
<name>A0A096CU51_9FIRM</name>
<evidence type="ECO:0000313" key="2">
    <source>
        <dbReference type="Proteomes" id="UP000029622"/>
    </source>
</evidence>
<sequence length="78" mass="9216">MKNYYDKNKSKASNGQDIILSTYNAEKFPIIEKETNAFVFPWNMQRDVDAIDTMKFYSETNPITEEIESKETKNNKLR</sequence>
<evidence type="ECO:0000313" key="1">
    <source>
        <dbReference type="EMBL" id="KGG80044.1"/>
    </source>
</evidence>
<accession>A0A096CU51</accession>
<dbReference type="RefSeq" id="WP_035163996.1">
    <property type="nucleotide sequence ID" value="NZ_AZTB01000043.1"/>
</dbReference>
<organism evidence="1 2">
    <name type="scientific">Caloranaerobacter azorensis H53214</name>
    <dbReference type="NCBI Taxonomy" id="1156417"/>
    <lineage>
        <taxon>Bacteria</taxon>
        <taxon>Bacillati</taxon>
        <taxon>Bacillota</taxon>
        <taxon>Tissierellia</taxon>
        <taxon>Tissierellales</taxon>
        <taxon>Thermohalobacteraceae</taxon>
        <taxon>Caloranaerobacter</taxon>
    </lineage>
</organism>
<dbReference type="EMBL" id="AZTB01000043">
    <property type="protein sequence ID" value="KGG80044.1"/>
    <property type="molecule type" value="Genomic_DNA"/>
</dbReference>
<gene>
    <name evidence="1" type="ORF">Y919_08555</name>
</gene>
<dbReference type="AlphaFoldDB" id="A0A096CU51"/>
<dbReference type="Proteomes" id="UP000029622">
    <property type="component" value="Unassembled WGS sequence"/>
</dbReference>